<name>A0A3B4YAP6_SERLL</name>
<accession>A0A3B4YAP6</accession>
<evidence type="ECO:0000313" key="2">
    <source>
        <dbReference type="Proteomes" id="UP000261360"/>
    </source>
</evidence>
<reference evidence="1" key="1">
    <citation type="submission" date="2025-08" db="UniProtKB">
        <authorList>
            <consortium name="Ensembl"/>
        </authorList>
    </citation>
    <scope>IDENTIFICATION</scope>
</reference>
<dbReference type="Gene3D" id="2.60.40.840">
    <property type="match status" value="1"/>
</dbReference>
<dbReference type="STRING" id="1841481.ENSSLDP00000027845"/>
<dbReference type="Proteomes" id="UP000261360">
    <property type="component" value="Unplaced"/>
</dbReference>
<dbReference type="InterPro" id="IPR014753">
    <property type="entry name" value="Arrestin_N"/>
</dbReference>
<sequence>MSPKNVVFKKICKDKSVGVYMGKRDFVDRVDSVDPVGELVQNKSSSHMLYVMSDQGRPPLSLSL</sequence>
<dbReference type="AlphaFoldDB" id="A0A3B4YAP6"/>
<reference evidence="1" key="2">
    <citation type="submission" date="2025-09" db="UniProtKB">
        <authorList>
            <consortium name="Ensembl"/>
        </authorList>
    </citation>
    <scope>IDENTIFICATION</scope>
</reference>
<dbReference type="Ensembl" id="ENSSLDT00000028684.1">
    <property type="protein sequence ID" value="ENSSLDP00000027845.1"/>
    <property type="gene ID" value="ENSSLDG00000021596.1"/>
</dbReference>
<dbReference type="GO" id="GO:0007399">
    <property type="term" value="P:nervous system development"/>
    <property type="evidence" value="ECO:0007669"/>
    <property type="project" value="UniProtKB-ARBA"/>
</dbReference>
<dbReference type="SUPFAM" id="SSF81296">
    <property type="entry name" value="E set domains"/>
    <property type="match status" value="1"/>
</dbReference>
<proteinExistence type="predicted"/>
<dbReference type="GO" id="GO:0007165">
    <property type="term" value="P:signal transduction"/>
    <property type="evidence" value="ECO:0007669"/>
    <property type="project" value="InterPro"/>
</dbReference>
<protein>
    <submittedName>
        <fullName evidence="1">Uncharacterized protein</fullName>
    </submittedName>
</protein>
<evidence type="ECO:0000313" key="1">
    <source>
        <dbReference type="Ensembl" id="ENSSLDP00000027845.1"/>
    </source>
</evidence>
<keyword evidence="2" id="KW-1185">Reference proteome</keyword>
<dbReference type="InterPro" id="IPR014756">
    <property type="entry name" value="Ig_E-set"/>
</dbReference>
<organism evidence="1 2">
    <name type="scientific">Seriola lalandi dorsalis</name>
    <dbReference type="NCBI Taxonomy" id="1841481"/>
    <lineage>
        <taxon>Eukaryota</taxon>
        <taxon>Metazoa</taxon>
        <taxon>Chordata</taxon>
        <taxon>Craniata</taxon>
        <taxon>Vertebrata</taxon>
        <taxon>Euteleostomi</taxon>
        <taxon>Actinopterygii</taxon>
        <taxon>Neopterygii</taxon>
        <taxon>Teleostei</taxon>
        <taxon>Neoteleostei</taxon>
        <taxon>Acanthomorphata</taxon>
        <taxon>Carangaria</taxon>
        <taxon>Carangiformes</taxon>
        <taxon>Carangidae</taxon>
        <taxon>Seriola</taxon>
    </lineage>
</organism>